<sequence length="93" mass="10478">MQYHDLRVAQARLRASSECDHSIDNIDNIDSIDGREACAAVRGQGCKHRAHDSPWKFGLDAQYARPLIAIGYADSNHVDGWRQSRRRQSSGIK</sequence>
<dbReference type="Proteomes" id="UP000016923">
    <property type="component" value="Unassembled WGS sequence"/>
</dbReference>
<evidence type="ECO:0000313" key="1">
    <source>
        <dbReference type="EMBL" id="EPE09919.1"/>
    </source>
</evidence>
<organism evidence="1 2">
    <name type="scientific">Ophiostoma piceae (strain UAMH 11346)</name>
    <name type="common">Sap stain fungus</name>
    <dbReference type="NCBI Taxonomy" id="1262450"/>
    <lineage>
        <taxon>Eukaryota</taxon>
        <taxon>Fungi</taxon>
        <taxon>Dikarya</taxon>
        <taxon>Ascomycota</taxon>
        <taxon>Pezizomycotina</taxon>
        <taxon>Sordariomycetes</taxon>
        <taxon>Sordariomycetidae</taxon>
        <taxon>Ophiostomatales</taxon>
        <taxon>Ophiostomataceae</taxon>
        <taxon>Ophiostoma</taxon>
    </lineage>
</organism>
<dbReference type="VEuPathDB" id="FungiDB:F503_05014"/>
<reference evidence="1 2" key="1">
    <citation type="journal article" date="2013" name="BMC Genomics">
        <title>The genome and transcriptome of the pine saprophyte Ophiostoma piceae, and a comparison with the bark beetle-associated pine pathogen Grosmannia clavigera.</title>
        <authorList>
            <person name="Haridas S."/>
            <person name="Wang Y."/>
            <person name="Lim L."/>
            <person name="Massoumi Alamouti S."/>
            <person name="Jackman S."/>
            <person name="Docking R."/>
            <person name="Robertson G."/>
            <person name="Birol I."/>
            <person name="Bohlmann J."/>
            <person name="Breuil C."/>
        </authorList>
    </citation>
    <scope>NUCLEOTIDE SEQUENCE [LARGE SCALE GENOMIC DNA]</scope>
    <source>
        <strain evidence="1 2">UAMH 11346</strain>
    </source>
</reference>
<dbReference type="AlphaFoldDB" id="S3C8T7"/>
<protein>
    <submittedName>
        <fullName evidence="1">Uncharacterized protein</fullName>
    </submittedName>
</protein>
<proteinExistence type="predicted"/>
<accession>S3C8T7</accession>
<gene>
    <name evidence="1" type="ORF">F503_05014</name>
</gene>
<name>S3C8T7_OPHP1</name>
<evidence type="ECO:0000313" key="2">
    <source>
        <dbReference type="Proteomes" id="UP000016923"/>
    </source>
</evidence>
<dbReference type="HOGENOM" id="CLU_2400255_0_0_1"/>
<dbReference type="EMBL" id="KE148146">
    <property type="protein sequence ID" value="EPE09919.1"/>
    <property type="molecule type" value="Genomic_DNA"/>
</dbReference>
<keyword evidence="2" id="KW-1185">Reference proteome</keyword>